<name>A0AAN9J2V0_CROPI</name>
<protein>
    <submittedName>
        <fullName evidence="1">Uncharacterized protein</fullName>
    </submittedName>
</protein>
<accession>A0AAN9J2V0</accession>
<proteinExistence type="predicted"/>
<organism evidence="1 2">
    <name type="scientific">Crotalaria pallida</name>
    <name type="common">Smooth rattlebox</name>
    <name type="synonym">Crotalaria striata</name>
    <dbReference type="NCBI Taxonomy" id="3830"/>
    <lineage>
        <taxon>Eukaryota</taxon>
        <taxon>Viridiplantae</taxon>
        <taxon>Streptophyta</taxon>
        <taxon>Embryophyta</taxon>
        <taxon>Tracheophyta</taxon>
        <taxon>Spermatophyta</taxon>
        <taxon>Magnoliopsida</taxon>
        <taxon>eudicotyledons</taxon>
        <taxon>Gunneridae</taxon>
        <taxon>Pentapetalae</taxon>
        <taxon>rosids</taxon>
        <taxon>fabids</taxon>
        <taxon>Fabales</taxon>
        <taxon>Fabaceae</taxon>
        <taxon>Papilionoideae</taxon>
        <taxon>50 kb inversion clade</taxon>
        <taxon>genistoids sensu lato</taxon>
        <taxon>core genistoids</taxon>
        <taxon>Crotalarieae</taxon>
        <taxon>Crotalaria</taxon>
    </lineage>
</organism>
<gene>
    <name evidence="1" type="ORF">RIF29_05895</name>
</gene>
<evidence type="ECO:0000313" key="2">
    <source>
        <dbReference type="Proteomes" id="UP001372338"/>
    </source>
</evidence>
<evidence type="ECO:0000313" key="1">
    <source>
        <dbReference type="EMBL" id="KAK7291037.1"/>
    </source>
</evidence>
<dbReference type="Proteomes" id="UP001372338">
    <property type="component" value="Unassembled WGS sequence"/>
</dbReference>
<dbReference type="EMBL" id="JAYWIO010000001">
    <property type="protein sequence ID" value="KAK7291037.1"/>
    <property type="molecule type" value="Genomic_DNA"/>
</dbReference>
<sequence length="113" mass="12946">MLFSICTMVPPFDISQVFQTSLQFMSHDESMIKQRLFVLTFVELFGKKENITGLSWQDLDHGSFCLLNADQASFLDLAELNISLQLHKRYLLASNVDHTCSCISPYIYAIFTI</sequence>
<keyword evidence="2" id="KW-1185">Reference proteome</keyword>
<dbReference type="AlphaFoldDB" id="A0AAN9J2V0"/>
<comment type="caution">
    <text evidence="1">The sequence shown here is derived from an EMBL/GenBank/DDBJ whole genome shotgun (WGS) entry which is preliminary data.</text>
</comment>
<reference evidence="1 2" key="1">
    <citation type="submission" date="2024-01" db="EMBL/GenBank/DDBJ databases">
        <title>The genomes of 5 underutilized Papilionoideae crops provide insights into root nodulation and disease resistanc.</title>
        <authorList>
            <person name="Yuan L."/>
        </authorList>
    </citation>
    <scope>NUCLEOTIDE SEQUENCE [LARGE SCALE GENOMIC DNA]</scope>
    <source>
        <strain evidence="1">ZHUSHIDOU_FW_LH</strain>
        <tissue evidence="1">Leaf</tissue>
    </source>
</reference>